<dbReference type="Proteomes" id="UP000594681">
    <property type="component" value="Chromosome"/>
</dbReference>
<sequence>MVSTASDFQRRPAQGCIVVGYVATDFGRDALRLGIALAKDRDVNLEIVMVAPEHNSFSGIYPHDRGYCSILEEQLAGWLQEALDEVPDGIHATARIYPGESEAAALNAAAEELEADLIVVGARKGGLLGRFQMGSAVNVLLHSGSVPIALAPRGYNYPGPITRISTFFGPRPGTSDVIAIGLDRARRREIPLRLVSLVLSGESDMHGLGTDVLSAVSAYGNRKLGEVAKSMLDAGHATTAVASGMDVEDALSRLDWEEGELAFVGSSRMAVPGRLFLGSTASRMLRSIPIPMVVVPAGYMQAGTDANLNPKGGVD</sequence>
<dbReference type="PANTHER" id="PTHR46268:SF6">
    <property type="entry name" value="UNIVERSAL STRESS PROTEIN UP12"/>
    <property type="match status" value="1"/>
</dbReference>
<dbReference type="KEGG" id="cliz:G7Y31_09475"/>
<dbReference type="EMBL" id="CP064954">
    <property type="protein sequence ID" value="QPK78760.1"/>
    <property type="molecule type" value="Genomic_DNA"/>
</dbReference>
<dbReference type="Gene3D" id="3.40.50.12370">
    <property type="match status" value="1"/>
</dbReference>
<dbReference type="RefSeq" id="WP_165010038.1">
    <property type="nucleotide sequence ID" value="NZ_CP064954.1"/>
</dbReference>
<evidence type="ECO:0000313" key="3">
    <source>
        <dbReference type="EMBL" id="QPK78760.1"/>
    </source>
</evidence>
<dbReference type="Pfam" id="PF00582">
    <property type="entry name" value="Usp"/>
    <property type="match status" value="2"/>
</dbReference>
<evidence type="ECO:0000259" key="2">
    <source>
        <dbReference type="Pfam" id="PF00582"/>
    </source>
</evidence>
<reference evidence="3 4" key="1">
    <citation type="submission" date="2020-11" db="EMBL/GenBank/DDBJ databases">
        <title>Corynebacterium sp. ZJ-599.</title>
        <authorList>
            <person name="Zhou J."/>
        </authorList>
    </citation>
    <scope>NUCLEOTIDE SEQUENCE [LARGE SCALE GENOMIC DNA]</scope>
    <source>
        <strain evidence="3 4">ZJ-599</strain>
    </source>
</reference>
<dbReference type="InterPro" id="IPR006016">
    <property type="entry name" value="UspA"/>
</dbReference>
<feature type="domain" description="UspA" evidence="2">
    <location>
        <begin position="179"/>
        <end position="296"/>
    </location>
</feature>
<evidence type="ECO:0000256" key="1">
    <source>
        <dbReference type="ARBA" id="ARBA00008791"/>
    </source>
</evidence>
<name>A0A7T0KEF6_9CORY</name>
<evidence type="ECO:0000313" key="4">
    <source>
        <dbReference type="Proteomes" id="UP000594681"/>
    </source>
</evidence>
<gene>
    <name evidence="3" type="ORF">G7Y31_09475</name>
</gene>
<keyword evidence="4" id="KW-1185">Reference proteome</keyword>
<comment type="similarity">
    <text evidence="1">Belongs to the universal stress protein A family.</text>
</comment>
<protein>
    <submittedName>
        <fullName evidence="3">Universal stress protein</fullName>
    </submittedName>
</protein>
<proteinExistence type="inferred from homology"/>
<feature type="domain" description="UspA" evidence="2">
    <location>
        <begin position="17"/>
        <end position="150"/>
    </location>
</feature>
<dbReference type="SUPFAM" id="SSF52402">
    <property type="entry name" value="Adenine nucleotide alpha hydrolases-like"/>
    <property type="match status" value="2"/>
</dbReference>
<dbReference type="AlphaFoldDB" id="A0A7T0KEF6"/>
<dbReference type="PANTHER" id="PTHR46268">
    <property type="entry name" value="STRESS RESPONSE PROTEIN NHAX"/>
    <property type="match status" value="1"/>
</dbReference>
<accession>A0A7T0KEF6</accession>
<organism evidence="3 4">
    <name type="scientific">Corynebacterium lizhenjunii</name>
    <dbReference type="NCBI Taxonomy" id="2709394"/>
    <lineage>
        <taxon>Bacteria</taxon>
        <taxon>Bacillati</taxon>
        <taxon>Actinomycetota</taxon>
        <taxon>Actinomycetes</taxon>
        <taxon>Mycobacteriales</taxon>
        <taxon>Corynebacteriaceae</taxon>
        <taxon>Corynebacterium</taxon>
    </lineage>
</organism>